<feature type="non-terminal residue" evidence="1">
    <location>
        <position position="1"/>
    </location>
</feature>
<dbReference type="EMBL" id="KB740127">
    <property type="protein sequence ID" value="ENN81290.1"/>
    <property type="molecule type" value="Genomic_DNA"/>
</dbReference>
<sequence length="22" mass="2548">MLARMPPKHLMILDIPLMPRSS</sequence>
<organism evidence="1">
    <name type="scientific">Dendroctonus ponderosae</name>
    <name type="common">Mountain pine beetle</name>
    <dbReference type="NCBI Taxonomy" id="77166"/>
    <lineage>
        <taxon>Eukaryota</taxon>
        <taxon>Metazoa</taxon>
        <taxon>Ecdysozoa</taxon>
        <taxon>Arthropoda</taxon>
        <taxon>Hexapoda</taxon>
        <taxon>Insecta</taxon>
        <taxon>Pterygota</taxon>
        <taxon>Neoptera</taxon>
        <taxon>Endopterygota</taxon>
        <taxon>Coleoptera</taxon>
        <taxon>Polyphaga</taxon>
        <taxon>Cucujiformia</taxon>
        <taxon>Curculionidae</taxon>
        <taxon>Scolytinae</taxon>
        <taxon>Dendroctonus</taxon>
    </lineage>
</organism>
<evidence type="ECO:0000313" key="1">
    <source>
        <dbReference type="EMBL" id="ENN81290.1"/>
    </source>
</evidence>
<accession>N6UHR9</accession>
<name>N6UHR9_DENPD</name>
<reference evidence="1" key="1">
    <citation type="journal article" date="2013" name="Genome Biol.">
        <title>Draft genome of the mountain pine beetle, Dendroctonus ponderosae Hopkins, a major forest pest.</title>
        <authorList>
            <person name="Keeling C.I."/>
            <person name="Yuen M.M."/>
            <person name="Liao N.Y."/>
            <person name="Docking T.R."/>
            <person name="Chan S.K."/>
            <person name="Taylor G.A."/>
            <person name="Palmquist D.L."/>
            <person name="Jackman S.D."/>
            <person name="Nguyen A."/>
            <person name="Li M."/>
            <person name="Henderson H."/>
            <person name="Janes J.K."/>
            <person name="Zhao Y."/>
            <person name="Pandoh P."/>
            <person name="Moore R."/>
            <person name="Sperling F.A."/>
            <person name="Huber D.P."/>
            <person name="Birol I."/>
            <person name="Jones S.J."/>
            <person name="Bohlmann J."/>
        </authorList>
    </citation>
    <scope>NUCLEOTIDE SEQUENCE</scope>
</reference>
<proteinExistence type="predicted"/>
<dbReference type="AlphaFoldDB" id="N6UHR9"/>
<dbReference type="HOGENOM" id="CLU_3425208_0_0_1"/>
<gene>
    <name evidence="1" type="ORF">YQE_02305</name>
</gene>
<protein>
    <submittedName>
        <fullName evidence="1">Uncharacterized protein</fullName>
    </submittedName>
</protein>